<dbReference type="RefSeq" id="WP_074891504.1">
    <property type="nucleotide sequence ID" value="NZ_FOHW01000026.1"/>
</dbReference>
<name>A0A1I0H9M4_9PSED</name>
<dbReference type="Proteomes" id="UP000182332">
    <property type="component" value="Unassembled WGS sequence"/>
</dbReference>
<feature type="transmembrane region" description="Helical" evidence="1">
    <location>
        <begin position="92"/>
        <end position="110"/>
    </location>
</feature>
<reference evidence="2 3" key="1">
    <citation type="submission" date="2016-10" db="EMBL/GenBank/DDBJ databases">
        <authorList>
            <person name="de Groot N.N."/>
        </authorList>
    </citation>
    <scope>NUCLEOTIDE SEQUENCE [LARGE SCALE GENOMIC DNA]</scope>
    <source>
        <strain evidence="2 3">DSM 11363</strain>
    </source>
</reference>
<protein>
    <submittedName>
        <fullName evidence="2">Uncharacterized protein</fullName>
    </submittedName>
</protein>
<sequence>MSLQIEQHLEKIRHELQGGEQDLAHGRQRSLKYYVRDIHQQLGKWLSVQGDNEDRRRSEISWALGLIGILGVMLAITRSATSDFDWVREHTVAFRLWAVVFCTIFIGVSLERSAVIRSLWSFASTKFLVSIILSGVVLYSKGSAAAYVNGVFHVDASALPVTLVFTTGLIIIKLVLPFILTVALCLSIVHGLIGAGWIKGKLAGIEAHEPPMYSVLAFFVSTVILYFGWGWSHDQIADSRVPGKVYLIAHALDFNYAHECSNVAPSLPVIFLGAGQEAVLVAPYRLQSFDFAEFFEGSVDVPTNFLRLRCEYKSAHASAQSSLN</sequence>
<feature type="transmembrane region" description="Helical" evidence="1">
    <location>
        <begin position="210"/>
        <end position="231"/>
    </location>
</feature>
<feature type="transmembrane region" description="Helical" evidence="1">
    <location>
        <begin position="178"/>
        <end position="198"/>
    </location>
</feature>
<evidence type="ECO:0000313" key="2">
    <source>
        <dbReference type="EMBL" id="SET80441.1"/>
    </source>
</evidence>
<feature type="transmembrane region" description="Helical" evidence="1">
    <location>
        <begin position="60"/>
        <end position="80"/>
    </location>
</feature>
<keyword evidence="1" id="KW-0472">Membrane</keyword>
<evidence type="ECO:0000313" key="3">
    <source>
        <dbReference type="Proteomes" id="UP000182332"/>
    </source>
</evidence>
<keyword evidence="1" id="KW-1133">Transmembrane helix</keyword>
<dbReference type="AlphaFoldDB" id="A0A1I0H9M4"/>
<gene>
    <name evidence="2" type="ORF">SAMN05216197_12623</name>
</gene>
<dbReference type="OrthoDB" id="6433686at2"/>
<keyword evidence="1" id="KW-0812">Transmembrane</keyword>
<dbReference type="EMBL" id="FOHW01000026">
    <property type="protein sequence ID" value="SET80441.1"/>
    <property type="molecule type" value="Genomic_DNA"/>
</dbReference>
<organism evidence="2 3">
    <name type="scientific">Pseudomonas graminis</name>
    <dbReference type="NCBI Taxonomy" id="158627"/>
    <lineage>
        <taxon>Bacteria</taxon>
        <taxon>Pseudomonadati</taxon>
        <taxon>Pseudomonadota</taxon>
        <taxon>Gammaproteobacteria</taxon>
        <taxon>Pseudomonadales</taxon>
        <taxon>Pseudomonadaceae</taxon>
        <taxon>Pseudomonas</taxon>
    </lineage>
</organism>
<feature type="transmembrane region" description="Helical" evidence="1">
    <location>
        <begin position="116"/>
        <end position="139"/>
    </location>
</feature>
<proteinExistence type="predicted"/>
<feature type="transmembrane region" description="Helical" evidence="1">
    <location>
        <begin position="151"/>
        <end position="172"/>
    </location>
</feature>
<accession>A0A1I0H9M4</accession>
<evidence type="ECO:0000256" key="1">
    <source>
        <dbReference type="SAM" id="Phobius"/>
    </source>
</evidence>